<evidence type="ECO:0000313" key="3">
    <source>
        <dbReference type="EMBL" id="CAD1841882.1"/>
    </source>
</evidence>
<organism evidence="3">
    <name type="scientific">Ananas comosus var. bracteatus</name>
    <name type="common">red pineapple</name>
    <dbReference type="NCBI Taxonomy" id="296719"/>
    <lineage>
        <taxon>Eukaryota</taxon>
        <taxon>Viridiplantae</taxon>
        <taxon>Streptophyta</taxon>
        <taxon>Embryophyta</taxon>
        <taxon>Tracheophyta</taxon>
        <taxon>Spermatophyta</taxon>
        <taxon>Magnoliopsida</taxon>
        <taxon>Liliopsida</taxon>
        <taxon>Poales</taxon>
        <taxon>Bromeliaceae</taxon>
        <taxon>Bromelioideae</taxon>
        <taxon>Ananas</taxon>
    </lineage>
</organism>
<reference evidence="3" key="1">
    <citation type="submission" date="2020-07" db="EMBL/GenBank/DDBJ databases">
        <authorList>
            <person name="Lin J."/>
        </authorList>
    </citation>
    <scope>NUCLEOTIDE SEQUENCE</scope>
</reference>
<dbReference type="SUPFAM" id="SSF49503">
    <property type="entry name" value="Cupredoxins"/>
    <property type="match status" value="1"/>
</dbReference>
<dbReference type="PANTHER" id="PTHR11709:SF287">
    <property type="entry name" value="LACCASE"/>
    <property type="match status" value="1"/>
</dbReference>
<dbReference type="EMBL" id="LR862135">
    <property type="protein sequence ID" value="CAD1841882.1"/>
    <property type="molecule type" value="Genomic_DNA"/>
</dbReference>
<dbReference type="GO" id="GO:0016491">
    <property type="term" value="F:oxidoreductase activity"/>
    <property type="evidence" value="ECO:0007669"/>
    <property type="project" value="InterPro"/>
</dbReference>
<proteinExistence type="inferred from homology"/>
<evidence type="ECO:0000256" key="1">
    <source>
        <dbReference type="ARBA" id="ARBA00010609"/>
    </source>
</evidence>
<accession>A0A6V7QFF5</accession>
<dbReference type="AlphaFoldDB" id="A0A6V7QFF5"/>
<dbReference type="InterPro" id="IPR008972">
    <property type="entry name" value="Cupredoxin"/>
</dbReference>
<dbReference type="InterPro" id="IPR045087">
    <property type="entry name" value="Cu-oxidase_fam"/>
</dbReference>
<comment type="similarity">
    <text evidence="1">Belongs to the multicopper oxidase family.</text>
</comment>
<name>A0A6V7QFF5_ANACO</name>
<dbReference type="GO" id="GO:0005507">
    <property type="term" value="F:copper ion binding"/>
    <property type="evidence" value="ECO:0007669"/>
    <property type="project" value="InterPro"/>
</dbReference>
<evidence type="ECO:0000259" key="2">
    <source>
        <dbReference type="Pfam" id="PF07731"/>
    </source>
</evidence>
<protein>
    <recommendedName>
        <fullName evidence="2">Plastocyanin-like domain-containing protein</fullName>
    </recommendedName>
</protein>
<dbReference type="Pfam" id="PF07731">
    <property type="entry name" value="Cu-oxidase_2"/>
    <property type="match status" value="1"/>
</dbReference>
<dbReference type="PANTHER" id="PTHR11709">
    <property type="entry name" value="MULTI-COPPER OXIDASE"/>
    <property type="match status" value="1"/>
</dbReference>
<gene>
    <name evidence="3" type="ORF">CB5_LOCUS25093</name>
</gene>
<dbReference type="InterPro" id="IPR011706">
    <property type="entry name" value="Cu-oxidase_C"/>
</dbReference>
<sequence>MNNISFTQPRTVSILQADYFGIPGVFTSDFPPVPPIPFDYTANNISRSLQQPVRGTKVYRLKFGSVVQLVMQGTNIFVGEEHPMHIHGYQFYVLATGFGNYDPVRDPAKFNLVDPPMRNTVGVPVSGWAVIRFRADNPGIWFVHCHIDSHLTWASRWRSRWRTASGCWSRCCRRRSTYPFVEGMLA</sequence>
<dbReference type="Gene3D" id="2.60.40.420">
    <property type="entry name" value="Cupredoxins - blue copper proteins"/>
    <property type="match status" value="1"/>
</dbReference>
<feature type="domain" description="Plastocyanin-like" evidence="2">
    <location>
        <begin position="29"/>
        <end position="153"/>
    </location>
</feature>